<comment type="caution">
    <text evidence="2">The sequence shown here is derived from an EMBL/GenBank/DDBJ whole genome shotgun (WGS) entry which is preliminary data.</text>
</comment>
<reference evidence="3" key="1">
    <citation type="journal article" date="2019" name="Int. J. Syst. Evol. Microbiol.">
        <title>The Global Catalogue of Microorganisms (GCM) 10K type strain sequencing project: providing services to taxonomists for standard genome sequencing and annotation.</title>
        <authorList>
            <consortium name="The Broad Institute Genomics Platform"/>
            <consortium name="The Broad Institute Genome Sequencing Center for Infectious Disease"/>
            <person name="Wu L."/>
            <person name="Ma J."/>
        </authorList>
    </citation>
    <scope>NUCLEOTIDE SEQUENCE [LARGE SCALE GENOMIC DNA]</scope>
    <source>
        <strain evidence="3">CGMCC 4.7237</strain>
    </source>
</reference>
<dbReference type="Proteomes" id="UP001595765">
    <property type="component" value="Unassembled WGS sequence"/>
</dbReference>
<evidence type="ECO:0000259" key="1">
    <source>
        <dbReference type="Pfam" id="PF02627"/>
    </source>
</evidence>
<gene>
    <name evidence="2" type="ORF">ACFO3J_13090</name>
</gene>
<dbReference type="InterPro" id="IPR029032">
    <property type="entry name" value="AhpD-like"/>
</dbReference>
<dbReference type="InterPro" id="IPR003779">
    <property type="entry name" value="CMD-like"/>
</dbReference>
<dbReference type="SUPFAM" id="SSF69118">
    <property type="entry name" value="AhpD-like"/>
    <property type="match status" value="1"/>
</dbReference>
<dbReference type="Gene3D" id="1.20.1290.10">
    <property type="entry name" value="AhpD-like"/>
    <property type="match status" value="1"/>
</dbReference>
<sequence>MPDIVRYVSTVPPRGAQGVVGEVYAQSKSEVGRLVEAVTMFSANPVVLTSTWAGFREPLLVAGHAPRLAKEAVAATVSQLNECPFCVDAHTIMLYGGGAADFANQLLDSAGVADVSGEYQAVVQWARSASTAATAAAPPPFAPEQAPEFLGVLVYFHFLNRVINVLVDGSFLPGSERAKRIARRVAGKMMAKNVGAVNAPGQAVGLRTAGAARLPADLAWASGSPSVSAAMAWMAATLDEAAEHALPAGARAVVTRTVGDWNGQAQPLSAAWADEPGRELAADERPAARLALLAALAPHQVTERDVVAYRASGHPDDAQLVGLLSWAAFTAARHIGSWSAEAARPATAASDPAA</sequence>
<feature type="domain" description="Carboxymuconolactone decarboxylase-like" evidence="1">
    <location>
        <begin position="51"/>
        <end position="100"/>
    </location>
</feature>
<keyword evidence="3" id="KW-1185">Reference proteome</keyword>
<evidence type="ECO:0000313" key="3">
    <source>
        <dbReference type="Proteomes" id="UP001595765"/>
    </source>
</evidence>
<accession>A0ABV8HK93</accession>
<dbReference type="EMBL" id="JBHSBB010000010">
    <property type="protein sequence ID" value="MFC4032415.1"/>
    <property type="molecule type" value="Genomic_DNA"/>
</dbReference>
<protein>
    <recommendedName>
        <fullName evidence="1">Carboxymuconolactone decarboxylase-like domain-containing protein</fullName>
    </recommendedName>
</protein>
<proteinExistence type="predicted"/>
<organism evidence="2 3">
    <name type="scientific">Streptomyces polygonati</name>
    <dbReference type="NCBI Taxonomy" id="1617087"/>
    <lineage>
        <taxon>Bacteria</taxon>
        <taxon>Bacillati</taxon>
        <taxon>Actinomycetota</taxon>
        <taxon>Actinomycetes</taxon>
        <taxon>Kitasatosporales</taxon>
        <taxon>Streptomycetaceae</taxon>
        <taxon>Streptomyces</taxon>
    </lineage>
</organism>
<dbReference type="RefSeq" id="WP_386429363.1">
    <property type="nucleotide sequence ID" value="NZ_JBHSBB010000010.1"/>
</dbReference>
<evidence type="ECO:0000313" key="2">
    <source>
        <dbReference type="EMBL" id="MFC4032415.1"/>
    </source>
</evidence>
<dbReference type="Pfam" id="PF02627">
    <property type="entry name" value="CMD"/>
    <property type="match status" value="1"/>
</dbReference>
<name>A0ABV8HK93_9ACTN</name>